<evidence type="ECO:0000256" key="3">
    <source>
        <dbReference type="PIRNR" id="PIRNR000197"/>
    </source>
</evidence>
<dbReference type="InterPro" id="IPR029041">
    <property type="entry name" value="FAD-linked_oxidoreductase-like"/>
</dbReference>
<dbReference type="Gene3D" id="3.20.20.220">
    <property type="match status" value="1"/>
</dbReference>
<dbReference type="SUPFAM" id="SSF81935">
    <property type="entry name" value="N-terminal domain of bifunctional PutA protein"/>
    <property type="match status" value="1"/>
</dbReference>
<dbReference type="Gene3D" id="3.40.309.10">
    <property type="entry name" value="Aldehyde Dehydrogenase, Chain A, domain 2"/>
    <property type="match status" value="1"/>
</dbReference>
<dbReference type="OrthoDB" id="9812625at2"/>
<dbReference type="GO" id="GO:0010133">
    <property type="term" value="P:L-proline catabolic process to L-glutamate"/>
    <property type="evidence" value="ECO:0007669"/>
    <property type="project" value="UniProtKB-UniRule"/>
</dbReference>
<feature type="domain" description="Proline dehydrogenase PutA" evidence="8">
    <location>
        <begin position="68"/>
        <end position="181"/>
    </location>
</feature>
<evidence type="ECO:0000256" key="2">
    <source>
        <dbReference type="ARBA" id="ARBA00023027"/>
    </source>
</evidence>
<dbReference type="NCBIfam" id="TIGR01238">
    <property type="entry name" value="D1pyr5carbox3"/>
    <property type="match status" value="1"/>
</dbReference>
<dbReference type="InterPro" id="IPR024082">
    <property type="entry name" value="PRODH_PutA_dom_II"/>
</dbReference>
<comment type="pathway">
    <text evidence="3">Amino-acid degradation; L-proline degradation into L-glutamate; L-glutamate from L-proline: step 1/2.</text>
</comment>
<protein>
    <recommendedName>
        <fullName evidence="3">Bifunctional protein PutA</fullName>
    </recommendedName>
    <domain>
        <recommendedName>
            <fullName evidence="3">Proline dehydrogenase</fullName>
            <ecNumber evidence="3">1.5.5.2</ecNumber>
        </recommendedName>
        <alternativeName>
            <fullName evidence="3">Proline oxidase</fullName>
        </alternativeName>
    </domain>
    <domain>
        <recommendedName>
            <fullName evidence="3">Delta-1-pyrroline-5-carboxylate dehydrogenase</fullName>
            <shortName evidence="3">P5C dehydrogenase</shortName>
            <ecNumber evidence="3">1.2.1.88</ecNumber>
        </recommendedName>
        <alternativeName>
            <fullName evidence="3">L-glutamate gamma-semialdehyde dehydrogenase</fullName>
        </alternativeName>
    </domain>
</protein>
<dbReference type="InterPro" id="IPR005933">
    <property type="entry name" value="PutA_C"/>
</dbReference>
<dbReference type="SUPFAM" id="SSF53720">
    <property type="entry name" value="ALDH-like"/>
    <property type="match status" value="1"/>
</dbReference>
<comment type="catalytic activity">
    <reaction evidence="3">
        <text>L-glutamate 5-semialdehyde + NAD(+) + H2O = L-glutamate + NADH + 2 H(+)</text>
        <dbReference type="Rhea" id="RHEA:30235"/>
        <dbReference type="ChEBI" id="CHEBI:15377"/>
        <dbReference type="ChEBI" id="CHEBI:15378"/>
        <dbReference type="ChEBI" id="CHEBI:29985"/>
        <dbReference type="ChEBI" id="CHEBI:57540"/>
        <dbReference type="ChEBI" id="CHEBI:57945"/>
        <dbReference type="ChEBI" id="CHEBI:58066"/>
        <dbReference type="EC" id="1.2.1.88"/>
    </reaction>
</comment>
<evidence type="ECO:0000259" key="6">
    <source>
        <dbReference type="Pfam" id="PF00171"/>
    </source>
</evidence>
<dbReference type="InterPro" id="IPR015590">
    <property type="entry name" value="Aldehyde_DH_dom"/>
</dbReference>
<evidence type="ECO:0000259" key="7">
    <source>
        <dbReference type="Pfam" id="PF01619"/>
    </source>
</evidence>
<keyword evidence="3" id="KW-0274">FAD</keyword>
<dbReference type="InParanoid" id="A0A1B1ANG0"/>
<dbReference type="GO" id="GO:0003700">
    <property type="term" value="F:DNA-binding transcription factor activity"/>
    <property type="evidence" value="ECO:0007669"/>
    <property type="project" value="InterPro"/>
</dbReference>
<evidence type="ECO:0000256" key="4">
    <source>
        <dbReference type="PIRSR" id="PIRSR000197-1"/>
    </source>
</evidence>
<evidence type="ECO:0000313" key="9">
    <source>
        <dbReference type="EMBL" id="ANP48081.1"/>
    </source>
</evidence>
<comment type="pathway">
    <text evidence="3">Amino-acid degradation; L-proline degradation into L-glutamate; L-glutamate from L-proline: step 2/2.</text>
</comment>
<gene>
    <name evidence="9" type="ORF">ATE48_13660</name>
</gene>
<organism evidence="9 10">
    <name type="scientific">Candidatus Viadribacter manganicus</name>
    <dbReference type="NCBI Taxonomy" id="1759059"/>
    <lineage>
        <taxon>Bacteria</taxon>
        <taxon>Pseudomonadati</taxon>
        <taxon>Pseudomonadota</taxon>
        <taxon>Alphaproteobacteria</taxon>
        <taxon>Hyphomonadales</taxon>
        <taxon>Hyphomonadaceae</taxon>
        <taxon>Candidatus Viadribacter</taxon>
    </lineage>
</organism>
<comment type="catalytic activity">
    <reaction evidence="3">
        <text>L-proline + a quinone = (S)-1-pyrroline-5-carboxylate + a quinol + H(+)</text>
        <dbReference type="Rhea" id="RHEA:23784"/>
        <dbReference type="ChEBI" id="CHEBI:15378"/>
        <dbReference type="ChEBI" id="CHEBI:17388"/>
        <dbReference type="ChEBI" id="CHEBI:24646"/>
        <dbReference type="ChEBI" id="CHEBI:60039"/>
        <dbReference type="ChEBI" id="CHEBI:132124"/>
        <dbReference type="EC" id="1.5.5.2"/>
    </reaction>
</comment>
<keyword evidence="3" id="KW-0678">Repressor</keyword>
<comment type="similarity">
    <text evidence="3">In the N-terminal section; belongs to the proline dehydrogenase family.</text>
</comment>
<dbReference type="InterPro" id="IPR016162">
    <property type="entry name" value="Ald_DH_N"/>
</dbReference>
<dbReference type="EC" id="1.5.5.2" evidence="3"/>
<evidence type="ECO:0000259" key="8">
    <source>
        <dbReference type="Pfam" id="PF14850"/>
    </source>
</evidence>
<accession>A0A1B1ANG0</accession>
<feature type="domain" description="Proline dehydrogenase" evidence="7">
    <location>
        <begin position="196"/>
        <end position="484"/>
    </location>
</feature>
<dbReference type="Gene3D" id="3.40.605.10">
    <property type="entry name" value="Aldehyde Dehydrogenase, Chain A, domain 1"/>
    <property type="match status" value="1"/>
</dbReference>
<comment type="function">
    <text evidence="3">Oxidizes proline to glutamate for use as a carbon and nitrogen source.</text>
</comment>
<dbReference type="InterPro" id="IPR050485">
    <property type="entry name" value="Proline_metab_enzyme"/>
</dbReference>
<comment type="cofactor">
    <cofactor evidence="3">
        <name>FAD</name>
        <dbReference type="ChEBI" id="CHEBI:57692"/>
    </cofactor>
</comment>
<sequence>MQAAPTPHPAAAIDWDALDAQKYQDEDAAVAALLADPPLDSAARASVNAEARALVVGARGLKRRKGVMESFLEEFGLSNAEGLALMCLAEALLRVPDAETADKLIAEKISTGQWAEHLGKSDHWLVNAGTFGLMLTGRVVNLPEELKGEASEVVGKLVKRMGEPVVRAGAMQAMRILGEQFVLGRNIQEGLKRGASMVRQGLATRYSFDMLGEGARTNADAERYLVSYANAIDVVGEAAGGMGPHASNGVSVKLSALHPRYEARLEEHVFAELYPRVLQLAEAAKKWNIGLSLDAEEADRLVLSLKLFEKLALEPSLKDWEGLGVVIQAYQKRTRAVIQRLISLSRRRGSPIQVRLVKGAYWDGEVKRAQVMGRPDFPVWTTKAATDVHYMACARDLFRAGDAVFPQFATHNAHTVAAVRRMAASAGRDKFEFQRLHGMGEALYLAVDPPPQVRVYAPIGGHEDLLPYLVRRLLENGANTSFVHSFLDDDVSPDVVAADPIATLEANPHRHRRLAPPPQLFGASRRNSSGPDISIAAERKALGEARAPAMEKVSVADPAEAIATAHKAFDAWNGRGGAARAAIIRAMGDILQKNETALIALTAKEAGRNLQDSIDEVREAVDFCRFYAAEAERLFSGPRALPSPAGETDHLELHGRGVFVCISPWNFPLAIFTGQLAAALAAGNTVVAKPAEQTPLIAEIAVKLFYEAGLPREVLQLVQGAGDVGGRLVADSRISGVAFTGSTEVARLINRTLAAKDGPIVPLIAETGGLNGMFVDTTALKEQVVDDVCISAFNSAGQRCSSLRLLFLPHDTADGVIETLMGAMDCLNIGDPADPRTDIGPIIDAEAKANLDKHMERMRSEARVLKQLDVSKLGGNFFGPAVIELASLDQISREVFGPILHIIRYDPADVAKVGAELASKGYGLTLGVHSRLESFMQEVIAAAPAGNVYVNRTIVGAVVGVQPFGGSGLSGTGPKAGGPNYLPRFAEERAISNNIAAQGGDPQLLNL</sequence>
<evidence type="ECO:0000256" key="5">
    <source>
        <dbReference type="SAM" id="MobiDB-lite"/>
    </source>
</evidence>
<dbReference type="STRING" id="1759059.ATE48_13660"/>
<keyword evidence="10" id="KW-1185">Reference proteome</keyword>
<name>A0A1B1ANG0_9PROT</name>
<dbReference type="GO" id="GO:0004657">
    <property type="term" value="F:proline dehydrogenase activity"/>
    <property type="evidence" value="ECO:0007669"/>
    <property type="project" value="UniProtKB-UniRule"/>
</dbReference>
<keyword evidence="2 3" id="KW-0520">NAD</keyword>
<dbReference type="InterPro" id="IPR016163">
    <property type="entry name" value="Ald_DH_C"/>
</dbReference>
<dbReference type="PANTHER" id="PTHR42862:SF1">
    <property type="entry name" value="DELTA-1-PYRROLINE-5-CARBOXYLATE DEHYDROGENASE 2, ISOFORM A-RELATED"/>
    <property type="match status" value="1"/>
</dbReference>
<feature type="region of interest" description="Disordered" evidence="5">
    <location>
        <begin position="511"/>
        <end position="531"/>
    </location>
</feature>
<dbReference type="InterPro" id="IPR016161">
    <property type="entry name" value="Ald_DH/histidinol_DH"/>
</dbReference>
<feature type="active site" evidence="4">
    <location>
        <position position="800"/>
    </location>
</feature>
<dbReference type="Pfam" id="PF00171">
    <property type="entry name" value="Aldedh"/>
    <property type="match status" value="1"/>
</dbReference>
<dbReference type="EC" id="1.2.1.88" evidence="3"/>
<keyword evidence="3" id="KW-0285">Flavoprotein</keyword>
<dbReference type="UniPathway" id="UPA00261">
    <property type="reaction ID" value="UER00373"/>
</dbReference>
<feature type="active site" evidence="4">
    <location>
        <position position="766"/>
    </location>
</feature>
<keyword evidence="1 3" id="KW-0560">Oxidoreductase</keyword>
<dbReference type="Pfam" id="PF01619">
    <property type="entry name" value="Pro_dh"/>
    <property type="match status" value="1"/>
</dbReference>
<dbReference type="Proteomes" id="UP000092498">
    <property type="component" value="Chromosome"/>
</dbReference>
<dbReference type="GO" id="GO:0009898">
    <property type="term" value="C:cytoplasmic side of plasma membrane"/>
    <property type="evidence" value="ECO:0007669"/>
    <property type="project" value="TreeGrafter"/>
</dbReference>
<dbReference type="Gene3D" id="1.20.5.460">
    <property type="entry name" value="Single helix bin"/>
    <property type="match status" value="1"/>
</dbReference>
<feature type="domain" description="Aldehyde dehydrogenase" evidence="6">
    <location>
        <begin position="552"/>
        <end position="989"/>
    </location>
</feature>
<dbReference type="AlphaFoldDB" id="A0A1B1ANG0"/>
<reference evidence="9 10" key="1">
    <citation type="submission" date="2015-11" db="EMBL/GenBank/DDBJ databases">
        <title>Whole-Genome Sequence of Candidatus Oderbacter manganicum from the National Park Lower Oder Valley, Germany.</title>
        <authorList>
            <person name="Braun B."/>
            <person name="Liere K."/>
            <person name="Szewzyk U."/>
        </authorList>
    </citation>
    <scope>NUCLEOTIDE SEQUENCE [LARGE SCALE GENOMIC DNA]</scope>
    <source>
        <strain evidence="9 10">OTSz_A_272</strain>
    </source>
</reference>
<dbReference type="SUPFAM" id="SSF51730">
    <property type="entry name" value="FAD-linked oxidoreductase"/>
    <property type="match status" value="1"/>
</dbReference>
<keyword evidence="3" id="KW-0238">DNA-binding</keyword>
<dbReference type="KEGG" id="cbot:ATE48_13660"/>
<keyword evidence="3" id="KW-0805">Transcription regulation</keyword>
<keyword evidence="3" id="KW-0804">Transcription</keyword>
<evidence type="ECO:0000256" key="1">
    <source>
        <dbReference type="ARBA" id="ARBA00023002"/>
    </source>
</evidence>
<dbReference type="InterPro" id="IPR025703">
    <property type="entry name" value="Bifunct_PutA"/>
</dbReference>
<comment type="similarity">
    <text evidence="3">In the C-terminal section; belongs to the aldehyde dehydrogenase family.</text>
</comment>
<dbReference type="CDD" id="cd07125">
    <property type="entry name" value="ALDH_PutA-P5CDH"/>
    <property type="match status" value="1"/>
</dbReference>
<dbReference type="PANTHER" id="PTHR42862">
    <property type="entry name" value="DELTA-1-PYRROLINE-5-CARBOXYLATE DEHYDROGENASE 1, ISOFORM A-RELATED"/>
    <property type="match status" value="1"/>
</dbReference>
<dbReference type="PIRSF" id="PIRSF000197">
    <property type="entry name" value="Bifunct_PutA"/>
    <property type="match status" value="1"/>
</dbReference>
<dbReference type="EMBL" id="CP013244">
    <property type="protein sequence ID" value="ANP48081.1"/>
    <property type="molecule type" value="Genomic_DNA"/>
</dbReference>
<keyword evidence="3" id="KW-0642">Proline metabolism</keyword>
<evidence type="ECO:0000313" key="10">
    <source>
        <dbReference type="Proteomes" id="UP000092498"/>
    </source>
</evidence>
<dbReference type="GO" id="GO:0003842">
    <property type="term" value="F:L-glutamate gamma-semialdehyde dehydrogenase activity"/>
    <property type="evidence" value="ECO:0007669"/>
    <property type="project" value="UniProtKB-UniRule"/>
</dbReference>
<dbReference type="InterPro" id="IPR002872">
    <property type="entry name" value="Proline_DH_dom"/>
</dbReference>
<proteinExistence type="inferred from homology"/>
<dbReference type="Pfam" id="PF14850">
    <property type="entry name" value="Pro_dh-DNA_bdg"/>
    <property type="match status" value="1"/>
</dbReference>
<dbReference type="FunCoup" id="A0A1B1ANG0">
    <property type="interactions" value="265"/>
</dbReference>
<dbReference type="InterPro" id="IPR024089">
    <property type="entry name" value="PRODH_PutA_dom_I/II"/>
</dbReference>
<dbReference type="GO" id="GO:0003677">
    <property type="term" value="F:DNA binding"/>
    <property type="evidence" value="ECO:0007669"/>
    <property type="project" value="UniProtKB-KW"/>
</dbReference>